<gene>
    <name evidence="9" type="primary">ssuC_2</name>
    <name evidence="9" type="ORF">Cme02nite_04850</name>
</gene>
<evidence type="ECO:0000256" key="3">
    <source>
        <dbReference type="ARBA" id="ARBA00022475"/>
    </source>
</evidence>
<dbReference type="PROSITE" id="PS50928">
    <property type="entry name" value="ABC_TM1"/>
    <property type="match status" value="1"/>
</dbReference>
<evidence type="ECO:0000313" key="10">
    <source>
        <dbReference type="Proteomes" id="UP000660339"/>
    </source>
</evidence>
<keyword evidence="3" id="KW-1003">Cell membrane</keyword>
<dbReference type="Proteomes" id="UP000660339">
    <property type="component" value="Unassembled WGS sequence"/>
</dbReference>
<dbReference type="CDD" id="cd06261">
    <property type="entry name" value="TM_PBP2"/>
    <property type="match status" value="1"/>
</dbReference>
<dbReference type="Gene3D" id="1.10.3720.10">
    <property type="entry name" value="MetI-like"/>
    <property type="match status" value="1"/>
</dbReference>
<dbReference type="PANTHER" id="PTHR30151:SF41">
    <property type="entry name" value="ABC TRANSPORTER PERMEASE PROTEIN"/>
    <property type="match status" value="1"/>
</dbReference>
<evidence type="ECO:0000256" key="2">
    <source>
        <dbReference type="ARBA" id="ARBA00022448"/>
    </source>
</evidence>
<comment type="similarity">
    <text evidence="7">Belongs to the binding-protein-dependent transport system permease family.</text>
</comment>
<evidence type="ECO:0000313" key="9">
    <source>
        <dbReference type="EMBL" id="GIG12153.1"/>
    </source>
</evidence>
<feature type="transmembrane region" description="Helical" evidence="7">
    <location>
        <begin position="229"/>
        <end position="252"/>
    </location>
</feature>
<feature type="transmembrane region" description="Helical" evidence="7">
    <location>
        <begin position="102"/>
        <end position="124"/>
    </location>
</feature>
<feature type="transmembrane region" description="Helical" evidence="7">
    <location>
        <begin position="130"/>
        <end position="151"/>
    </location>
</feature>
<dbReference type="PANTHER" id="PTHR30151">
    <property type="entry name" value="ALKANE SULFONATE ABC TRANSPORTER-RELATED, MEMBRANE SUBUNIT"/>
    <property type="match status" value="1"/>
</dbReference>
<dbReference type="InterPro" id="IPR000515">
    <property type="entry name" value="MetI-like"/>
</dbReference>
<evidence type="ECO:0000256" key="4">
    <source>
        <dbReference type="ARBA" id="ARBA00022692"/>
    </source>
</evidence>
<feature type="transmembrane region" description="Helical" evidence="7">
    <location>
        <begin position="72"/>
        <end position="90"/>
    </location>
</feature>
<dbReference type="AlphaFoldDB" id="A0A8J3PD96"/>
<keyword evidence="2 7" id="KW-0813">Transport</keyword>
<comment type="caution">
    <text evidence="9">The sequence shown here is derived from an EMBL/GenBank/DDBJ whole genome shotgun (WGS) entry which is preliminary data.</text>
</comment>
<evidence type="ECO:0000256" key="6">
    <source>
        <dbReference type="ARBA" id="ARBA00023136"/>
    </source>
</evidence>
<feature type="domain" description="ABC transmembrane type-1" evidence="8">
    <location>
        <begin position="66"/>
        <end position="248"/>
    </location>
</feature>
<keyword evidence="4 7" id="KW-0812">Transmembrane</keyword>
<keyword evidence="6 7" id="KW-0472">Membrane</keyword>
<evidence type="ECO:0000256" key="5">
    <source>
        <dbReference type="ARBA" id="ARBA00022989"/>
    </source>
</evidence>
<evidence type="ECO:0000259" key="8">
    <source>
        <dbReference type="PROSITE" id="PS50928"/>
    </source>
</evidence>
<evidence type="ECO:0000256" key="7">
    <source>
        <dbReference type="RuleBase" id="RU363032"/>
    </source>
</evidence>
<keyword evidence="10" id="KW-1185">Reference proteome</keyword>
<protein>
    <submittedName>
        <fullName evidence="9">Nitrate ABC transporter permease</fullName>
    </submittedName>
</protein>
<evidence type="ECO:0000256" key="1">
    <source>
        <dbReference type="ARBA" id="ARBA00004651"/>
    </source>
</evidence>
<comment type="subcellular location">
    <subcellularLocation>
        <location evidence="1 7">Cell membrane</location>
        <topology evidence="1 7">Multi-pass membrane protein</topology>
    </subcellularLocation>
</comment>
<sequence length="272" mass="29610">MTRVLTRQTWRLAPPAIVAAIVLAVWYFGSYVLIDADRRFLLPAPHEVVKVGFGDPANLAELLAALRLSAEVALTGLICAALLGLALAVLMSQARWVERSLYPYAVALQTVPILALVPLFGFWFGFGFSSRVLTCVLIALFPIVANSLFGLRSVDPALHDLFTLHRAGRLTRLVKLQLPAALPAILTGLRISAGAAVIGAIVGDFFFQQGEPGLGQLIYVYPRRLQSEMLFAAVFLASAFGVAVFWLFGVLARRATAWHSSQQRRPYPGAPR</sequence>
<dbReference type="GO" id="GO:0055085">
    <property type="term" value="P:transmembrane transport"/>
    <property type="evidence" value="ECO:0007669"/>
    <property type="project" value="InterPro"/>
</dbReference>
<dbReference type="EMBL" id="BONJ01000001">
    <property type="protein sequence ID" value="GIG12153.1"/>
    <property type="molecule type" value="Genomic_DNA"/>
</dbReference>
<reference evidence="9" key="1">
    <citation type="submission" date="2021-01" db="EMBL/GenBank/DDBJ databases">
        <title>Whole genome shotgun sequence of Catellatospora methionotrophica NBRC 14553.</title>
        <authorList>
            <person name="Komaki H."/>
            <person name="Tamura T."/>
        </authorList>
    </citation>
    <scope>NUCLEOTIDE SEQUENCE</scope>
    <source>
        <strain evidence="9">NBRC 14553</strain>
    </source>
</reference>
<dbReference type="Pfam" id="PF00528">
    <property type="entry name" value="BPD_transp_1"/>
    <property type="match status" value="1"/>
</dbReference>
<feature type="transmembrane region" description="Helical" evidence="7">
    <location>
        <begin position="180"/>
        <end position="202"/>
    </location>
</feature>
<dbReference type="SUPFAM" id="SSF161098">
    <property type="entry name" value="MetI-like"/>
    <property type="match status" value="1"/>
</dbReference>
<dbReference type="InterPro" id="IPR035906">
    <property type="entry name" value="MetI-like_sf"/>
</dbReference>
<name>A0A8J3PD96_9ACTN</name>
<dbReference type="GO" id="GO:0005886">
    <property type="term" value="C:plasma membrane"/>
    <property type="evidence" value="ECO:0007669"/>
    <property type="project" value="UniProtKB-SubCell"/>
</dbReference>
<feature type="transmembrane region" description="Helical" evidence="7">
    <location>
        <begin position="12"/>
        <end position="34"/>
    </location>
</feature>
<proteinExistence type="inferred from homology"/>
<dbReference type="RefSeq" id="WP_166380298.1">
    <property type="nucleotide sequence ID" value="NZ_BAAATT010000011.1"/>
</dbReference>
<keyword evidence="5 7" id="KW-1133">Transmembrane helix</keyword>
<organism evidence="9 10">
    <name type="scientific">Catellatospora methionotrophica</name>
    <dbReference type="NCBI Taxonomy" id="121620"/>
    <lineage>
        <taxon>Bacteria</taxon>
        <taxon>Bacillati</taxon>
        <taxon>Actinomycetota</taxon>
        <taxon>Actinomycetes</taxon>
        <taxon>Micromonosporales</taxon>
        <taxon>Micromonosporaceae</taxon>
        <taxon>Catellatospora</taxon>
    </lineage>
</organism>
<accession>A0A8J3PD96</accession>